<sequence>GKYAERAMIRDRLWSGKERTFGVKQIMEEAVTCKFVHEDSSHIISFCGHPGLHWGITLPSTWACLT</sequence>
<evidence type="ECO:0000313" key="1">
    <source>
        <dbReference type="Ensembl" id="ENSSVLP00005018639.1"/>
    </source>
</evidence>
<organism evidence="1 2">
    <name type="scientific">Sciurus vulgaris</name>
    <name type="common">Eurasian red squirrel</name>
    <dbReference type="NCBI Taxonomy" id="55149"/>
    <lineage>
        <taxon>Eukaryota</taxon>
        <taxon>Metazoa</taxon>
        <taxon>Chordata</taxon>
        <taxon>Craniata</taxon>
        <taxon>Vertebrata</taxon>
        <taxon>Euteleostomi</taxon>
        <taxon>Mammalia</taxon>
        <taxon>Eutheria</taxon>
        <taxon>Euarchontoglires</taxon>
        <taxon>Glires</taxon>
        <taxon>Rodentia</taxon>
        <taxon>Sciuromorpha</taxon>
        <taxon>Sciuridae</taxon>
        <taxon>Sciurinae</taxon>
        <taxon>Sciurini</taxon>
        <taxon>Sciurus</taxon>
    </lineage>
</organism>
<name>A0A8D2D3L1_SCIVU</name>
<evidence type="ECO:0000313" key="2">
    <source>
        <dbReference type="Proteomes" id="UP000694564"/>
    </source>
</evidence>
<dbReference type="Ensembl" id="ENSSVLT00005020749.1">
    <property type="protein sequence ID" value="ENSSVLP00005018639.1"/>
    <property type="gene ID" value="ENSSVLG00005014958.1"/>
</dbReference>
<reference evidence="1" key="2">
    <citation type="submission" date="2025-09" db="UniProtKB">
        <authorList>
            <consortium name="Ensembl"/>
        </authorList>
    </citation>
    <scope>IDENTIFICATION</scope>
</reference>
<keyword evidence="2" id="KW-1185">Reference proteome</keyword>
<protein>
    <submittedName>
        <fullName evidence="1">Uncharacterized protein</fullName>
    </submittedName>
</protein>
<dbReference type="GeneTree" id="ENSGT00950000183642"/>
<accession>A0A8D2D3L1</accession>
<dbReference type="AlphaFoldDB" id="A0A8D2D3L1"/>
<reference evidence="1" key="1">
    <citation type="submission" date="2025-08" db="UniProtKB">
        <authorList>
            <consortium name="Ensembl"/>
        </authorList>
    </citation>
    <scope>IDENTIFICATION</scope>
</reference>
<proteinExistence type="predicted"/>
<dbReference type="OrthoDB" id="10264062at2759"/>
<dbReference type="Proteomes" id="UP000694564">
    <property type="component" value="Unassembled WGS sequence"/>
</dbReference>